<comment type="similarity">
    <text evidence="1">Belongs to the CapA family.</text>
</comment>
<evidence type="ECO:0000259" key="2">
    <source>
        <dbReference type="SMART" id="SM00854"/>
    </source>
</evidence>
<evidence type="ECO:0000256" key="1">
    <source>
        <dbReference type="ARBA" id="ARBA00005662"/>
    </source>
</evidence>
<dbReference type="PANTHER" id="PTHR33393:SF11">
    <property type="entry name" value="POLYGLUTAMINE SYNTHESIS ACCESSORY PROTEIN RV0574C-RELATED"/>
    <property type="match status" value="1"/>
</dbReference>
<keyword evidence="4" id="KW-1185">Reference proteome</keyword>
<dbReference type="AlphaFoldDB" id="A0A2A9EQU4"/>
<reference evidence="3 4" key="1">
    <citation type="submission" date="2017-10" db="EMBL/GenBank/DDBJ databases">
        <title>Sequencing the genomes of 1000 actinobacteria strains.</title>
        <authorList>
            <person name="Klenk H.-P."/>
        </authorList>
    </citation>
    <scope>NUCLEOTIDE SEQUENCE [LARGE SCALE GENOMIC DNA]</scope>
    <source>
        <strain evidence="3 4">DSM 21838</strain>
    </source>
</reference>
<organism evidence="3 4">
    <name type="scientific">Georgenia soli</name>
    <dbReference type="NCBI Taxonomy" id="638953"/>
    <lineage>
        <taxon>Bacteria</taxon>
        <taxon>Bacillati</taxon>
        <taxon>Actinomycetota</taxon>
        <taxon>Actinomycetes</taxon>
        <taxon>Micrococcales</taxon>
        <taxon>Bogoriellaceae</taxon>
        <taxon>Georgenia</taxon>
    </lineage>
</organism>
<dbReference type="Pfam" id="PF09587">
    <property type="entry name" value="PGA_cap"/>
    <property type="match status" value="1"/>
</dbReference>
<feature type="domain" description="Capsule synthesis protein CapA" evidence="2">
    <location>
        <begin position="4"/>
        <end position="244"/>
    </location>
</feature>
<dbReference type="Proteomes" id="UP000222106">
    <property type="component" value="Unassembled WGS sequence"/>
</dbReference>
<evidence type="ECO:0000313" key="3">
    <source>
        <dbReference type="EMBL" id="PFG40579.1"/>
    </source>
</evidence>
<dbReference type="InterPro" id="IPR052169">
    <property type="entry name" value="CW_Biosynth-Accessory"/>
</dbReference>
<protein>
    <submittedName>
        <fullName evidence="3">Poly-gamma-glutamate synthesis protein (Capsule biosynthesis protein)</fullName>
    </submittedName>
</protein>
<dbReference type="PANTHER" id="PTHR33393">
    <property type="entry name" value="POLYGLUTAMINE SYNTHESIS ACCESSORY PROTEIN RV0574C-RELATED"/>
    <property type="match status" value="1"/>
</dbReference>
<dbReference type="RefSeq" id="WP_098484473.1">
    <property type="nucleotide sequence ID" value="NZ_PDJI01000004.1"/>
</dbReference>
<accession>A0A2A9EQU4</accession>
<dbReference type="EMBL" id="PDJI01000004">
    <property type="protein sequence ID" value="PFG40579.1"/>
    <property type="molecule type" value="Genomic_DNA"/>
</dbReference>
<dbReference type="SUPFAM" id="SSF56300">
    <property type="entry name" value="Metallo-dependent phosphatases"/>
    <property type="match status" value="1"/>
</dbReference>
<gene>
    <name evidence="3" type="ORF">ATJ97_3109</name>
</gene>
<evidence type="ECO:0000313" key="4">
    <source>
        <dbReference type="Proteomes" id="UP000222106"/>
    </source>
</evidence>
<proteinExistence type="inferred from homology"/>
<dbReference type="CDD" id="cd07381">
    <property type="entry name" value="MPP_CapA"/>
    <property type="match status" value="1"/>
</dbReference>
<dbReference type="InterPro" id="IPR019079">
    <property type="entry name" value="Capsule_synth_CapA"/>
</dbReference>
<sequence>MTAILALAGDTMLGRLVADRITADPPTSPLGPRLRELLRGTDAVVLNLECCISARGRRWPDPHKPFFFRAPPRAAELLAGLGVTAVTLANNHALDYGTEALTDTLGHLADAGVSWVGAGEDVVAARRPAVVDVARQPVTVVGLTDHPASYAAGPDRPGVAFADLRTGVPDWVRSTVRTAARKTPVLVTPHWGPNLVTEPVPHVRRAARALLASGAALVAGHSAHVPHGVEGRVLYDLGDLVDDYAVHPALRNDLGALWLLHLEGGIFRSVDIVPLRLRVALTEVADGDDAEWVRRRLRRACARLGTEAAETREGHLAVGLSAA</sequence>
<dbReference type="InterPro" id="IPR029052">
    <property type="entry name" value="Metallo-depent_PP-like"/>
</dbReference>
<name>A0A2A9EQU4_9MICO</name>
<comment type="caution">
    <text evidence="3">The sequence shown here is derived from an EMBL/GenBank/DDBJ whole genome shotgun (WGS) entry which is preliminary data.</text>
</comment>
<dbReference type="Gene3D" id="3.60.21.10">
    <property type="match status" value="1"/>
</dbReference>
<dbReference type="SMART" id="SM00854">
    <property type="entry name" value="PGA_cap"/>
    <property type="match status" value="1"/>
</dbReference>
<dbReference type="OrthoDB" id="9810718at2"/>